<accession>A0A6C0K6D4</accession>
<feature type="transmembrane region" description="Helical" evidence="2">
    <location>
        <begin position="6"/>
        <end position="24"/>
    </location>
</feature>
<evidence type="ECO:0000256" key="2">
    <source>
        <dbReference type="SAM" id="Phobius"/>
    </source>
</evidence>
<evidence type="ECO:0000313" key="3">
    <source>
        <dbReference type="EMBL" id="QHU13003.1"/>
    </source>
</evidence>
<keyword evidence="2" id="KW-1133">Transmembrane helix</keyword>
<sequence length="81" mass="8777">MDTGTALGGTGLFLSIMGIIYSAINHKHIRSRCCGKVYDMAIDIGETSKVHIETAPEEAVGNDKEGKSLPHNRHKVVPDPF</sequence>
<keyword evidence="2" id="KW-0472">Membrane</keyword>
<keyword evidence="2" id="KW-0812">Transmembrane</keyword>
<organism evidence="3">
    <name type="scientific">viral metagenome</name>
    <dbReference type="NCBI Taxonomy" id="1070528"/>
    <lineage>
        <taxon>unclassified sequences</taxon>
        <taxon>metagenomes</taxon>
        <taxon>organismal metagenomes</taxon>
    </lineage>
</organism>
<feature type="region of interest" description="Disordered" evidence="1">
    <location>
        <begin position="57"/>
        <end position="81"/>
    </location>
</feature>
<dbReference type="AlphaFoldDB" id="A0A6C0K6D4"/>
<protein>
    <submittedName>
        <fullName evidence="3">Uncharacterized protein</fullName>
    </submittedName>
</protein>
<dbReference type="EMBL" id="MN740812">
    <property type="protein sequence ID" value="QHU13003.1"/>
    <property type="molecule type" value="Genomic_DNA"/>
</dbReference>
<reference evidence="3" key="1">
    <citation type="journal article" date="2020" name="Nature">
        <title>Giant virus diversity and host interactions through global metagenomics.</title>
        <authorList>
            <person name="Schulz F."/>
            <person name="Roux S."/>
            <person name="Paez-Espino D."/>
            <person name="Jungbluth S."/>
            <person name="Walsh D.A."/>
            <person name="Denef V.J."/>
            <person name="McMahon K.D."/>
            <person name="Konstantinidis K.T."/>
            <person name="Eloe-Fadrosh E.A."/>
            <person name="Kyrpides N.C."/>
            <person name="Woyke T."/>
        </authorList>
    </citation>
    <scope>NUCLEOTIDE SEQUENCE</scope>
    <source>
        <strain evidence="3">GVMAG-S-1101172-89</strain>
    </source>
</reference>
<proteinExistence type="predicted"/>
<name>A0A6C0K6D4_9ZZZZ</name>
<evidence type="ECO:0000256" key="1">
    <source>
        <dbReference type="SAM" id="MobiDB-lite"/>
    </source>
</evidence>